<dbReference type="AlphaFoldDB" id="A0AB37B1C3"/>
<evidence type="ECO:0000313" key="2">
    <source>
        <dbReference type="Proteomes" id="UP000237811"/>
    </source>
</evidence>
<dbReference type="Proteomes" id="UP000237811">
    <property type="component" value="Unassembled WGS sequence"/>
</dbReference>
<dbReference type="InterPro" id="IPR058915">
    <property type="entry name" value="AcrVA2-like"/>
</dbReference>
<proteinExistence type="predicted"/>
<dbReference type="EMBL" id="PVFR01000012">
    <property type="protein sequence ID" value="PRE54498.1"/>
    <property type="molecule type" value="Genomic_DNA"/>
</dbReference>
<comment type="caution">
    <text evidence="1">The sequence shown here is derived from an EMBL/GenBank/DDBJ whole genome shotgun (WGS) entry which is preliminary data.</text>
</comment>
<dbReference type="Pfam" id="PF26125">
    <property type="entry name" value="AcrVA2-like"/>
    <property type="match status" value="1"/>
</dbReference>
<reference evidence="1 2" key="1">
    <citation type="submission" date="2018-03" db="EMBL/GenBank/DDBJ databases">
        <authorList>
            <person name="Nguyen K."/>
            <person name="Fouts D."/>
            <person name="Sutton G."/>
        </authorList>
    </citation>
    <scope>NUCLEOTIDE SEQUENCE [LARGE SCALE GENOMIC DNA]</scope>
    <source>
        <strain evidence="1 2">AU14328</strain>
    </source>
</reference>
<dbReference type="RefSeq" id="WP_105776133.1">
    <property type="nucleotide sequence ID" value="NZ_CADFGT010000010.1"/>
</dbReference>
<gene>
    <name evidence="1" type="ORF">C6P99_04145</name>
</gene>
<accession>A0AB37B1C3</accession>
<organism evidence="1 2">
    <name type="scientific">Burkholderia multivorans</name>
    <dbReference type="NCBI Taxonomy" id="87883"/>
    <lineage>
        <taxon>Bacteria</taxon>
        <taxon>Pseudomonadati</taxon>
        <taxon>Pseudomonadota</taxon>
        <taxon>Betaproteobacteria</taxon>
        <taxon>Burkholderiales</taxon>
        <taxon>Burkholderiaceae</taxon>
        <taxon>Burkholderia</taxon>
        <taxon>Burkholderia cepacia complex</taxon>
    </lineage>
</organism>
<sequence length="541" mass="60232">MTFPDFLEPNGTAFSNGGLFAAGQELHVFGDPFDTQDIFRLAMSASLELSGQPVVCQDLLPELSMLIAARKLSADSGTAEPMLHIDRAWRSVAEVLRKRDGALDPHERVTLKIPADVQVTLVRTCGQAALPPHAMRICVEYSPVIFARFLVARREMPLIQQSHRTTAPFKSSNQSNRARLAPDTPSMAVLIHEALLKTEQAADDRFARLPMPVRYRASGALSAWARVRAAASKSGAEFTQRLQEDPISLMRSDFGTYLEWWSNGSPNLFRSPDDRARAHGTLCWQMFDACQGVLFEPTPPLHRLLDGAFVADDVPVGTIRLPAETMCIIPDSSWWGHRGGLDAIMLFRRRPGSHSGYATSDVINVLFWTDVRAESWLETGTLAIPLDDPHRTIQQFLDGVGADLAQSHEADIQTINATIRNWRRVLDYAIKMLLYLAAGEARVVQNCAYTNAPRDLSGLGKRKRTERLAQIEMLYDRHVIGPAVLDESALPSVPTAGPHREVRGHWRRPHFKMQPHGPKRSLRKLVFIGPTLVRADRLGLA</sequence>
<evidence type="ECO:0000313" key="1">
    <source>
        <dbReference type="EMBL" id="PRE54498.1"/>
    </source>
</evidence>
<protein>
    <submittedName>
        <fullName evidence="1">Uncharacterized protein</fullName>
    </submittedName>
</protein>
<name>A0AB37B1C3_9BURK</name>